<proteinExistence type="predicted"/>
<reference evidence="1 2" key="1">
    <citation type="submission" date="2015-12" db="EMBL/GenBank/DDBJ databases">
        <title>Genome sequence of Mucilaginibacter gotjawali.</title>
        <authorList>
            <person name="Lee J.S."/>
            <person name="Lee K.C."/>
            <person name="Kim K.K."/>
            <person name="Lee B.W."/>
        </authorList>
    </citation>
    <scope>NUCLEOTIDE SEQUENCE [LARGE SCALE GENOMIC DNA]</scope>
    <source>
        <strain evidence="1 2">SA3-7</strain>
    </source>
</reference>
<evidence type="ECO:0000313" key="2">
    <source>
        <dbReference type="Proteomes" id="UP000218263"/>
    </source>
</evidence>
<name>A0A120MYT7_9SPHI</name>
<accession>A0A120MYT7</accession>
<protein>
    <submittedName>
        <fullName evidence="1">Uncharacterized protein</fullName>
    </submittedName>
</protein>
<dbReference type="AlphaFoldDB" id="A0A120MYT7"/>
<sequence length="64" mass="7473">MVKAAPYGVAFICKTIVVFAYNMYNYPDSKSYTFFDWIIYYTCYISPINIEGFLPDNLFIACEL</sequence>
<dbReference type="Proteomes" id="UP000218263">
    <property type="component" value="Chromosome"/>
</dbReference>
<dbReference type="KEGG" id="mgot:MgSA37_01954"/>
<organism evidence="1 2">
    <name type="scientific">Mucilaginibacter gotjawali</name>
    <dbReference type="NCBI Taxonomy" id="1550579"/>
    <lineage>
        <taxon>Bacteria</taxon>
        <taxon>Pseudomonadati</taxon>
        <taxon>Bacteroidota</taxon>
        <taxon>Sphingobacteriia</taxon>
        <taxon>Sphingobacteriales</taxon>
        <taxon>Sphingobacteriaceae</taxon>
        <taxon>Mucilaginibacter</taxon>
    </lineage>
</organism>
<dbReference type="EMBL" id="AP017313">
    <property type="protein sequence ID" value="BAU53783.1"/>
    <property type="molecule type" value="Genomic_DNA"/>
</dbReference>
<gene>
    <name evidence="1" type="ORF">MgSA37_01954</name>
</gene>
<keyword evidence="2" id="KW-1185">Reference proteome</keyword>
<evidence type="ECO:0000313" key="1">
    <source>
        <dbReference type="EMBL" id="BAU53783.1"/>
    </source>
</evidence>